<evidence type="ECO:0000313" key="1">
    <source>
        <dbReference type="EMBL" id="KAJ2975953.1"/>
    </source>
</evidence>
<reference evidence="1" key="1">
    <citation type="submission" date="2022-10" db="EMBL/GenBank/DDBJ databases">
        <title>Genome Sequence of Xylaria curta.</title>
        <authorList>
            <person name="Buettner E."/>
        </authorList>
    </citation>
    <scope>NUCLEOTIDE SEQUENCE</scope>
    <source>
        <strain evidence="1">Babe10</strain>
    </source>
</reference>
<protein>
    <submittedName>
        <fullName evidence="1">Uncharacterized protein</fullName>
    </submittedName>
</protein>
<sequence length="229" mass="25410">MSEITLYYTNGACSMSPHALLRHLGIPFKGIQMTGNPKAGGLEAADGSLPNAEYRKINPGGFVPTLVVDGEVITEQFAVVTMIALLSPNKEAGAELLGRDRLERVRVAQWMAWLSGSLHSVGYGAFLRPDRLIEGREDIEPAIKAKGLKTIESIYALIDEKLDGKTYAVGEHLTVVDFFLYVVWGWGIRFAGIDMRGKYTRYRKVLQRVGALDSVRKTVEKEGVKLYYE</sequence>
<proteinExistence type="predicted"/>
<accession>A0ACC1NAZ0</accession>
<name>A0ACC1NAZ0_9PEZI</name>
<comment type="caution">
    <text evidence="1">The sequence shown here is derived from an EMBL/GenBank/DDBJ whole genome shotgun (WGS) entry which is preliminary data.</text>
</comment>
<dbReference type="EMBL" id="JAPDGR010002403">
    <property type="protein sequence ID" value="KAJ2975953.1"/>
    <property type="molecule type" value="Genomic_DNA"/>
</dbReference>
<gene>
    <name evidence="1" type="ORF">NUW58_g8214</name>
</gene>
<evidence type="ECO:0000313" key="2">
    <source>
        <dbReference type="Proteomes" id="UP001143856"/>
    </source>
</evidence>
<organism evidence="1 2">
    <name type="scientific">Xylaria curta</name>
    <dbReference type="NCBI Taxonomy" id="42375"/>
    <lineage>
        <taxon>Eukaryota</taxon>
        <taxon>Fungi</taxon>
        <taxon>Dikarya</taxon>
        <taxon>Ascomycota</taxon>
        <taxon>Pezizomycotina</taxon>
        <taxon>Sordariomycetes</taxon>
        <taxon>Xylariomycetidae</taxon>
        <taxon>Xylariales</taxon>
        <taxon>Xylariaceae</taxon>
        <taxon>Xylaria</taxon>
    </lineage>
</organism>
<dbReference type="Proteomes" id="UP001143856">
    <property type="component" value="Unassembled WGS sequence"/>
</dbReference>
<keyword evidence="2" id="KW-1185">Reference proteome</keyword>